<organism evidence="1 2">
    <name type="scientific">Agaribacillus aureus</name>
    <dbReference type="NCBI Taxonomy" id="3051825"/>
    <lineage>
        <taxon>Bacteria</taxon>
        <taxon>Pseudomonadati</taxon>
        <taxon>Bacteroidota</taxon>
        <taxon>Cytophagia</taxon>
        <taxon>Cytophagales</taxon>
        <taxon>Splendidivirgaceae</taxon>
        <taxon>Agaribacillus</taxon>
    </lineage>
</organism>
<evidence type="ECO:0000313" key="1">
    <source>
        <dbReference type="EMBL" id="MDN5212445.1"/>
    </source>
</evidence>
<dbReference type="Proteomes" id="UP001172083">
    <property type="component" value="Unassembled WGS sequence"/>
</dbReference>
<keyword evidence="2" id="KW-1185">Reference proteome</keyword>
<reference evidence="1" key="1">
    <citation type="submission" date="2023-06" db="EMBL/GenBank/DDBJ databases">
        <title>Genomic of Agaribacillus aureum.</title>
        <authorList>
            <person name="Wang G."/>
        </authorList>
    </citation>
    <scope>NUCLEOTIDE SEQUENCE</scope>
    <source>
        <strain evidence="1">BMA12</strain>
    </source>
</reference>
<dbReference type="EMBL" id="JAUJEB010000001">
    <property type="protein sequence ID" value="MDN5212445.1"/>
    <property type="molecule type" value="Genomic_DNA"/>
</dbReference>
<evidence type="ECO:0008006" key="3">
    <source>
        <dbReference type="Google" id="ProtNLM"/>
    </source>
</evidence>
<proteinExistence type="predicted"/>
<sequence length="161" mass="18541">MFVAFKEMPGDSRVWIYQADKTLTTQQVELVEENIRRFLEQWSAHGKDLKCSGTVLHHRFLIISVDEKHHGASGCSIDSSVHFITELGQHLGVNWFDRSKIAFTVNNEVFIENQKDIKQKIAEGAIDGDTLTFNNLVTNIEEFEKNWVIPAKDSWLGRFFN</sequence>
<protein>
    <recommendedName>
        <fullName evidence="3">ABC transporter ATPase</fullName>
    </recommendedName>
</protein>
<dbReference type="RefSeq" id="WP_346757762.1">
    <property type="nucleotide sequence ID" value="NZ_JAUJEB010000001.1"/>
</dbReference>
<accession>A0ABT8L3Z4</accession>
<comment type="caution">
    <text evidence="1">The sequence shown here is derived from an EMBL/GenBank/DDBJ whole genome shotgun (WGS) entry which is preliminary data.</text>
</comment>
<evidence type="ECO:0000313" key="2">
    <source>
        <dbReference type="Proteomes" id="UP001172083"/>
    </source>
</evidence>
<gene>
    <name evidence="1" type="ORF">QQ020_10325</name>
</gene>
<name>A0ABT8L3Z4_9BACT</name>